<dbReference type="STRING" id="109280.ENSHCOP00000009741"/>
<dbReference type="InterPro" id="IPR023271">
    <property type="entry name" value="Aquaporin-like"/>
</dbReference>
<evidence type="ECO:0000256" key="5">
    <source>
        <dbReference type="ARBA" id="ARBA00022989"/>
    </source>
</evidence>
<organism evidence="11 12">
    <name type="scientific">Hippocampus comes</name>
    <name type="common">Tiger tail seahorse</name>
    <dbReference type="NCBI Taxonomy" id="109280"/>
    <lineage>
        <taxon>Eukaryota</taxon>
        <taxon>Metazoa</taxon>
        <taxon>Chordata</taxon>
        <taxon>Craniata</taxon>
        <taxon>Vertebrata</taxon>
        <taxon>Euteleostomi</taxon>
        <taxon>Actinopterygii</taxon>
        <taxon>Neopterygii</taxon>
        <taxon>Teleostei</taxon>
        <taxon>Neoteleostei</taxon>
        <taxon>Acanthomorphata</taxon>
        <taxon>Syngnathiaria</taxon>
        <taxon>Syngnathiformes</taxon>
        <taxon>Syngnathoidei</taxon>
        <taxon>Syngnathidae</taxon>
        <taxon>Hippocampus</taxon>
    </lineage>
</organism>
<dbReference type="CTD" id="364"/>
<feature type="transmembrane region" description="Helical" evidence="10">
    <location>
        <begin position="174"/>
        <end position="198"/>
    </location>
</feature>
<dbReference type="PRINTS" id="PR00783">
    <property type="entry name" value="MINTRINSICP"/>
</dbReference>
<accession>A0A3Q2Y958</accession>
<comment type="catalytic activity">
    <reaction evidence="8">
        <text>glycerol(in) = glycerol(out)</text>
        <dbReference type="Rhea" id="RHEA:29675"/>
        <dbReference type="ChEBI" id="CHEBI:17754"/>
    </reaction>
</comment>
<evidence type="ECO:0000256" key="8">
    <source>
        <dbReference type="ARBA" id="ARBA00049405"/>
    </source>
</evidence>
<dbReference type="PANTHER" id="PTHR43829">
    <property type="entry name" value="AQUAPORIN OR AQUAGLYCEROPORIN RELATED"/>
    <property type="match status" value="1"/>
</dbReference>
<dbReference type="GO" id="GO:0015254">
    <property type="term" value="F:glycerol channel activity"/>
    <property type="evidence" value="ECO:0007669"/>
    <property type="project" value="TreeGrafter"/>
</dbReference>
<sequence>MREKVKLQEEEMKDFAQSADGGVSLGKASLVTRSFRLRNEIVRVGLAETLCTYVMMVFGLGSVAQVVTGQGAFGHYISINLGFGLGVALGCHVGGKVSGAHMNAAVSFAMCVYGRLAWKMLPLYFLSQLLGSFLAAGSVYAVYYEAIHDYCGGNLTATGAKATAAIFATYPAPYLSLFGGFIDQVFGTAMLLLCLMALSDQKNKPAEAGSESTLVGLLVLLIGISLGSNSGYAINPTRDLGPRLFTAVAGWGLDVFRAGNGWWWVPVIAPMIGGVLGAGLYKLLVELHHPPRSENCAGPIKTLEETAQNTDTELRV</sequence>
<dbReference type="FunFam" id="1.20.1080.10:FF:000005">
    <property type="entry name" value="Aquaporin 3"/>
    <property type="match status" value="1"/>
</dbReference>
<evidence type="ECO:0000256" key="10">
    <source>
        <dbReference type="SAM" id="Phobius"/>
    </source>
</evidence>
<evidence type="ECO:0000256" key="3">
    <source>
        <dbReference type="ARBA" id="ARBA00022448"/>
    </source>
</evidence>
<evidence type="ECO:0000256" key="1">
    <source>
        <dbReference type="ARBA" id="ARBA00004141"/>
    </source>
</evidence>
<reference evidence="11" key="2">
    <citation type="submission" date="2025-09" db="UniProtKB">
        <authorList>
            <consortium name="Ensembl"/>
        </authorList>
    </citation>
    <scope>IDENTIFICATION</scope>
</reference>
<feature type="transmembrane region" description="Helical" evidence="10">
    <location>
        <begin position="124"/>
        <end position="143"/>
    </location>
</feature>
<evidence type="ECO:0000256" key="4">
    <source>
        <dbReference type="ARBA" id="ARBA00022692"/>
    </source>
</evidence>
<keyword evidence="6 10" id="KW-0472">Membrane</keyword>
<dbReference type="GO" id="GO:0015250">
    <property type="term" value="F:water channel activity"/>
    <property type="evidence" value="ECO:0007669"/>
    <property type="project" value="TreeGrafter"/>
</dbReference>
<keyword evidence="12" id="KW-1185">Reference proteome</keyword>
<evidence type="ECO:0000256" key="6">
    <source>
        <dbReference type="ARBA" id="ARBA00023136"/>
    </source>
</evidence>
<dbReference type="NCBIfam" id="TIGR00861">
    <property type="entry name" value="MIP"/>
    <property type="match status" value="1"/>
</dbReference>
<comment type="similarity">
    <text evidence="2 9">Belongs to the MIP/aquaporin (TC 1.A.8) family.</text>
</comment>
<proteinExistence type="inferred from homology"/>
<comment type="catalytic activity">
    <reaction evidence="7">
        <text>H2O(in) = H2O(out)</text>
        <dbReference type="Rhea" id="RHEA:29667"/>
        <dbReference type="ChEBI" id="CHEBI:15377"/>
    </reaction>
</comment>
<dbReference type="Proteomes" id="UP000264820">
    <property type="component" value="Unplaced"/>
</dbReference>
<keyword evidence="3 9" id="KW-0813">Transport</keyword>
<dbReference type="PRINTS" id="PR02019">
    <property type="entry name" value="AQUAPORIN7"/>
</dbReference>
<dbReference type="Gene3D" id="1.20.1080.10">
    <property type="entry name" value="Glycerol uptake facilitator protein"/>
    <property type="match status" value="1"/>
</dbReference>
<name>A0A3Q2Y958_HIPCM</name>
<keyword evidence="4 9" id="KW-0812">Transmembrane</keyword>
<dbReference type="PANTHER" id="PTHR43829:SF15">
    <property type="entry name" value="AQUAPORIN-7"/>
    <property type="match status" value="1"/>
</dbReference>
<dbReference type="KEGG" id="hcq:109522546"/>
<dbReference type="InterPro" id="IPR050363">
    <property type="entry name" value="MIP/Aquaporin"/>
</dbReference>
<protein>
    <submittedName>
        <fullName evidence="11">Aquaporin 7</fullName>
    </submittedName>
</protein>
<dbReference type="InterPro" id="IPR000425">
    <property type="entry name" value="MIP"/>
</dbReference>
<feature type="transmembrane region" description="Helical" evidence="10">
    <location>
        <begin position="261"/>
        <end position="284"/>
    </location>
</feature>
<evidence type="ECO:0000256" key="7">
    <source>
        <dbReference type="ARBA" id="ARBA00034651"/>
    </source>
</evidence>
<dbReference type="Ensembl" id="ENSHCOT00000015937.1">
    <property type="protein sequence ID" value="ENSHCOP00000009741.1"/>
    <property type="gene ID" value="ENSHCOG00000012457.1"/>
</dbReference>
<dbReference type="SUPFAM" id="SSF81338">
    <property type="entry name" value="Aquaporin-like"/>
    <property type="match status" value="1"/>
</dbReference>
<dbReference type="AlphaFoldDB" id="A0A3Q2Y958"/>
<dbReference type="RefSeq" id="XP_019736772.1">
    <property type="nucleotide sequence ID" value="XM_019881213.1"/>
</dbReference>
<evidence type="ECO:0000256" key="2">
    <source>
        <dbReference type="ARBA" id="ARBA00006175"/>
    </source>
</evidence>
<comment type="subcellular location">
    <subcellularLocation>
        <location evidence="1">Membrane</location>
        <topology evidence="1">Multi-pass membrane protein</topology>
    </subcellularLocation>
</comment>
<dbReference type="GeneID" id="109522546"/>
<reference evidence="11" key="1">
    <citation type="submission" date="2025-08" db="UniProtKB">
        <authorList>
            <consortium name="Ensembl"/>
        </authorList>
    </citation>
    <scope>IDENTIFICATION</scope>
</reference>
<dbReference type="OrthoDB" id="3222at2759"/>
<evidence type="ECO:0000313" key="12">
    <source>
        <dbReference type="Proteomes" id="UP000264820"/>
    </source>
</evidence>
<dbReference type="Pfam" id="PF00230">
    <property type="entry name" value="MIP"/>
    <property type="match status" value="1"/>
</dbReference>
<dbReference type="GeneTree" id="ENSGT00940000159054"/>
<keyword evidence="5 10" id="KW-1133">Transmembrane helix</keyword>
<feature type="transmembrane region" description="Helical" evidence="10">
    <location>
        <begin position="44"/>
        <end position="67"/>
    </location>
</feature>
<evidence type="ECO:0000313" key="11">
    <source>
        <dbReference type="Ensembl" id="ENSHCOP00000009741.1"/>
    </source>
</evidence>
<dbReference type="GO" id="GO:0016323">
    <property type="term" value="C:basolateral plasma membrane"/>
    <property type="evidence" value="ECO:0007669"/>
    <property type="project" value="TreeGrafter"/>
</dbReference>
<dbReference type="GO" id="GO:0015204">
    <property type="term" value="F:urea transmembrane transporter activity"/>
    <property type="evidence" value="ECO:0007669"/>
    <property type="project" value="TreeGrafter"/>
</dbReference>
<feature type="transmembrane region" description="Helical" evidence="10">
    <location>
        <begin position="73"/>
        <end position="93"/>
    </location>
</feature>
<evidence type="ECO:0000256" key="9">
    <source>
        <dbReference type="RuleBase" id="RU000477"/>
    </source>
</evidence>
<feature type="transmembrane region" description="Helical" evidence="10">
    <location>
        <begin position="214"/>
        <end position="234"/>
    </location>
</feature>